<name>A0ABW9QZV1_9ACTN</name>
<evidence type="ECO:0000256" key="1">
    <source>
        <dbReference type="ARBA" id="ARBA00004141"/>
    </source>
</evidence>
<evidence type="ECO:0000256" key="2">
    <source>
        <dbReference type="ARBA" id="ARBA00022692"/>
    </source>
</evidence>
<comment type="subcellular location">
    <subcellularLocation>
        <location evidence="1">Membrane</location>
        <topology evidence="1">Multi-pass membrane protein</topology>
    </subcellularLocation>
</comment>
<dbReference type="EMBL" id="WJHE01001520">
    <property type="protein sequence ID" value="MST35212.1"/>
    <property type="molecule type" value="Genomic_DNA"/>
</dbReference>
<dbReference type="InterPro" id="IPR001807">
    <property type="entry name" value="ClC"/>
</dbReference>
<keyword evidence="3 6" id="KW-1133">Transmembrane helix</keyword>
<comment type="caution">
    <text evidence="7">The sequence shown here is derived from an EMBL/GenBank/DDBJ whole genome shotgun (WGS) entry which is preliminary data.</text>
</comment>
<reference evidence="7 8" key="1">
    <citation type="submission" date="2019-11" db="EMBL/GenBank/DDBJ databases">
        <title>Acidiferrimicrobium australis gen. nov., sp. nov., an acidophilic and obligately heterotrophic, member of the Actinobacteria that catalyses dissimilatory oxido- reduction of iron isolated from metal-rich acidic water in Chile.</title>
        <authorList>
            <person name="Gonzalez D."/>
            <person name="Huber K."/>
            <person name="Hedrich S."/>
            <person name="Rojas-Villalobos C."/>
            <person name="Quatrini R."/>
            <person name="Dinamarca M.A."/>
            <person name="Schwarz A."/>
            <person name="Canales C."/>
            <person name="Nancucheo I."/>
        </authorList>
    </citation>
    <scope>NUCLEOTIDE SEQUENCE [LARGE SCALE GENOMIC DNA]</scope>
    <source>
        <strain evidence="7 8">USS-CCA1</strain>
    </source>
</reference>
<evidence type="ECO:0000256" key="3">
    <source>
        <dbReference type="ARBA" id="ARBA00022989"/>
    </source>
</evidence>
<organism evidence="7 8">
    <name type="scientific">Acidiferrimicrobium australe</name>
    <dbReference type="NCBI Taxonomy" id="2664430"/>
    <lineage>
        <taxon>Bacteria</taxon>
        <taxon>Bacillati</taxon>
        <taxon>Actinomycetota</taxon>
        <taxon>Acidimicrobiia</taxon>
        <taxon>Acidimicrobiales</taxon>
        <taxon>Acidimicrobiaceae</taxon>
        <taxon>Acidiferrimicrobium</taxon>
    </lineage>
</organism>
<dbReference type="Proteomes" id="UP000437736">
    <property type="component" value="Unassembled WGS sequence"/>
</dbReference>
<dbReference type="InterPro" id="IPR014743">
    <property type="entry name" value="Cl-channel_core"/>
</dbReference>
<feature type="non-terminal residue" evidence="7">
    <location>
        <position position="189"/>
    </location>
</feature>
<evidence type="ECO:0008006" key="9">
    <source>
        <dbReference type="Google" id="ProtNLM"/>
    </source>
</evidence>
<sequence>MTLLPQSLQARMAARRRRGSSDDPRATEQPNVPSRLADFPPHFWALVVLTGAGAGLGAIGFMALLHAVQHAAFGYHRGEYSVAAAHRSHLRRVVVLAVGGLVTGAALFGLRRVAGGTGGEPTRAVWMHTGDVQPLPTFASGAISEVSVGMGASIGREAAPQHAGAAVGAWLARRAGLTPEQRRVLIACG</sequence>
<keyword evidence="8" id="KW-1185">Reference proteome</keyword>
<evidence type="ECO:0000313" key="8">
    <source>
        <dbReference type="Proteomes" id="UP000437736"/>
    </source>
</evidence>
<protein>
    <recommendedName>
        <fullName evidence="9">Chloride channel protein</fullName>
    </recommendedName>
</protein>
<dbReference type="Pfam" id="PF00654">
    <property type="entry name" value="Voltage_CLC"/>
    <property type="match status" value="1"/>
</dbReference>
<feature type="region of interest" description="Disordered" evidence="5">
    <location>
        <begin position="12"/>
        <end position="34"/>
    </location>
</feature>
<proteinExistence type="predicted"/>
<gene>
    <name evidence="7" type="ORF">GHK86_21070</name>
</gene>
<dbReference type="SUPFAM" id="SSF81340">
    <property type="entry name" value="Clc chloride channel"/>
    <property type="match status" value="1"/>
</dbReference>
<dbReference type="Gene3D" id="1.10.3080.10">
    <property type="entry name" value="Clc chloride channel"/>
    <property type="match status" value="1"/>
</dbReference>
<feature type="transmembrane region" description="Helical" evidence="6">
    <location>
        <begin position="43"/>
        <end position="68"/>
    </location>
</feature>
<evidence type="ECO:0000256" key="5">
    <source>
        <dbReference type="SAM" id="MobiDB-lite"/>
    </source>
</evidence>
<evidence type="ECO:0000256" key="6">
    <source>
        <dbReference type="SAM" id="Phobius"/>
    </source>
</evidence>
<evidence type="ECO:0000256" key="4">
    <source>
        <dbReference type="ARBA" id="ARBA00023136"/>
    </source>
</evidence>
<keyword evidence="2 6" id="KW-0812">Transmembrane</keyword>
<feature type="transmembrane region" description="Helical" evidence="6">
    <location>
        <begin position="89"/>
        <end position="110"/>
    </location>
</feature>
<evidence type="ECO:0000313" key="7">
    <source>
        <dbReference type="EMBL" id="MST35212.1"/>
    </source>
</evidence>
<keyword evidence="4 6" id="KW-0472">Membrane</keyword>
<accession>A0ABW9QZV1</accession>